<comment type="caution">
    <text evidence="1">The sequence shown here is derived from an EMBL/GenBank/DDBJ whole genome shotgun (WGS) entry which is preliminary data.</text>
</comment>
<gene>
    <name evidence="1" type="ORF">FA95DRAFT_1567706</name>
</gene>
<proteinExistence type="predicted"/>
<reference evidence="1" key="1">
    <citation type="submission" date="2021-02" db="EMBL/GenBank/DDBJ databases">
        <authorList>
            <consortium name="DOE Joint Genome Institute"/>
            <person name="Ahrendt S."/>
            <person name="Looney B.P."/>
            <person name="Miyauchi S."/>
            <person name="Morin E."/>
            <person name="Drula E."/>
            <person name="Courty P.E."/>
            <person name="Chicoki N."/>
            <person name="Fauchery L."/>
            <person name="Kohler A."/>
            <person name="Kuo A."/>
            <person name="Labutti K."/>
            <person name="Pangilinan J."/>
            <person name="Lipzen A."/>
            <person name="Riley R."/>
            <person name="Andreopoulos W."/>
            <person name="He G."/>
            <person name="Johnson J."/>
            <person name="Barry K.W."/>
            <person name="Grigoriev I.V."/>
            <person name="Nagy L."/>
            <person name="Hibbett D."/>
            <person name="Henrissat B."/>
            <person name="Matheny P.B."/>
            <person name="Labbe J."/>
            <person name="Martin F."/>
        </authorList>
    </citation>
    <scope>NUCLEOTIDE SEQUENCE</scope>
    <source>
        <strain evidence="1">FP105234-sp</strain>
    </source>
</reference>
<accession>A0ACB8R3N9</accession>
<dbReference type="Proteomes" id="UP000814033">
    <property type="component" value="Unassembled WGS sequence"/>
</dbReference>
<evidence type="ECO:0000313" key="2">
    <source>
        <dbReference type="Proteomes" id="UP000814033"/>
    </source>
</evidence>
<keyword evidence="2" id="KW-1185">Reference proteome</keyword>
<organism evidence="1 2">
    <name type="scientific">Auriscalpium vulgare</name>
    <dbReference type="NCBI Taxonomy" id="40419"/>
    <lineage>
        <taxon>Eukaryota</taxon>
        <taxon>Fungi</taxon>
        <taxon>Dikarya</taxon>
        <taxon>Basidiomycota</taxon>
        <taxon>Agaricomycotina</taxon>
        <taxon>Agaricomycetes</taxon>
        <taxon>Russulales</taxon>
        <taxon>Auriscalpiaceae</taxon>
        <taxon>Auriscalpium</taxon>
    </lineage>
</organism>
<name>A0ACB8R3N9_9AGAM</name>
<feature type="non-terminal residue" evidence="1">
    <location>
        <position position="1"/>
    </location>
</feature>
<evidence type="ECO:0000313" key="1">
    <source>
        <dbReference type="EMBL" id="KAI0038487.1"/>
    </source>
</evidence>
<sequence length="106" mass="11867">DTDTPDSPSSGDSTPSFRFFISNQSHMTLVSGPSFPPFRHRHFGTFRSHVTSAPNFPALRPISQSLRGARTWFGPGLTAHHQTTRHKVAHRPRISAVKHPGRVYPR</sequence>
<reference evidence="1" key="2">
    <citation type="journal article" date="2022" name="New Phytol.">
        <title>Evolutionary transition to the ectomycorrhizal habit in the genomes of a hyperdiverse lineage of mushroom-forming fungi.</title>
        <authorList>
            <person name="Looney B."/>
            <person name="Miyauchi S."/>
            <person name="Morin E."/>
            <person name="Drula E."/>
            <person name="Courty P.E."/>
            <person name="Kohler A."/>
            <person name="Kuo A."/>
            <person name="LaButti K."/>
            <person name="Pangilinan J."/>
            <person name="Lipzen A."/>
            <person name="Riley R."/>
            <person name="Andreopoulos W."/>
            <person name="He G."/>
            <person name="Johnson J."/>
            <person name="Nolan M."/>
            <person name="Tritt A."/>
            <person name="Barry K.W."/>
            <person name="Grigoriev I.V."/>
            <person name="Nagy L.G."/>
            <person name="Hibbett D."/>
            <person name="Henrissat B."/>
            <person name="Matheny P.B."/>
            <person name="Labbe J."/>
            <person name="Martin F.M."/>
        </authorList>
    </citation>
    <scope>NUCLEOTIDE SEQUENCE</scope>
    <source>
        <strain evidence="1">FP105234-sp</strain>
    </source>
</reference>
<dbReference type="EMBL" id="MU276488">
    <property type="protein sequence ID" value="KAI0038487.1"/>
    <property type="molecule type" value="Genomic_DNA"/>
</dbReference>
<protein>
    <submittedName>
        <fullName evidence="1">Uncharacterized protein</fullName>
    </submittedName>
</protein>